<dbReference type="OrthoDB" id="9808135at2"/>
<dbReference type="HAMAP" id="MF_01844">
    <property type="entry name" value="NhaA"/>
    <property type="match status" value="1"/>
</dbReference>
<keyword evidence="9" id="KW-0813">Transport</keyword>
<dbReference type="GO" id="GO:0015385">
    <property type="term" value="F:sodium:proton antiporter activity"/>
    <property type="evidence" value="ECO:0007669"/>
    <property type="project" value="UniProtKB-UniRule"/>
</dbReference>
<dbReference type="eggNOG" id="COG3004">
    <property type="taxonomic scope" value="Bacteria"/>
</dbReference>
<keyword evidence="2 9" id="KW-0050">Antiport</keyword>
<evidence type="ECO:0000313" key="11">
    <source>
        <dbReference type="Proteomes" id="UP000095546"/>
    </source>
</evidence>
<dbReference type="Gene3D" id="1.20.1530.10">
    <property type="entry name" value="Na+/H+ antiporter like domain"/>
    <property type="match status" value="1"/>
</dbReference>
<dbReference type="Pfam" id="PF06965">
    <property type="entry name" value="Na_H_antiport_1"/>
    <property type="match status" value="1"/>
</dbReference>
<reference evidence="10 11" key="1">
    <citation type="submission" date="2015-09" db="EMBL/GenBank/DDBJ databases">
        <authorList>
            <consortium name="Pathogen Informatics"/>
        </authorList>
    </citation>
    <scope>NUCLEOTIDE SEQUENCE [LARGE SCALE GENOMIC DNA]</scope>
    <source>
        <strain evidence="10 11">2789STDY5608828</strain>
    </source>
</reference>
<feature type="transmembrane region" description="Helical" evidence="9">
    <location>
        <begin position="161"/>
        <end position="184"/>
    </location>
</feature>
<keyword evidence="6 9" id="KW-0915">Sodium</keyword>
<organism evidence="10 11">
    <name type="scientific">Mitsuokella jalaludinii</name>
    <dbReference type="NCBI Taxonomy" id="187979"/>
    <lineage>
        <taxon>Bacteria</taxon>
        <taxon>Bacillati</taxon>
        <taxon>Bacillota</taxon>
        <taxon>Negativicutes</taxon>
        <taxon>Selenomonadales</taxon>
        <taxon>Selenomonadaceae</taxon>
        <taxon>Mitsuokella</taxon>
    </lineage>
</organism>
<keyword evidence="11" id="KW-1185">Reference proteome</keyword>
<feature type="transmembrane region" description="Helical" evidence="9">
    <location>
        <begin position="69"/>
        <end position="89"/>
    </location>
</feature>
<feature type="transmembrane region" description="Helical" evidence="9">
    <location>
        <begin position="135"/>
        <end position="154"/>
    </location>
</feature>
<comment type="similarity">
    <text evidence="9">Belongs to the NhaA Na(+)/H(+) (TC 2.A.33) antiporter family.</text>
</comment>
<evidence type="ECO:0000256" key="1">
    <source>
        <dbReference type="ARBA" id="ARBA00004429"/>
    </source>
</evidence>
<evidence type="ECO:0000256" key="5">
    <source>
        <dbReference type="ARBA" id="ARBA00022989"/>
    </source>
</evidence>
<dbReference type="Proteomes" id="UP000095546">
    <property type="component" value="Unassembled WGS sequence"/>
</dbReference>
<name>A0A173Z9R4_9FIRM</name>
<feature type="transmembrane region" description="Helical" evidence="9">
    <location>
        <begin position="21"/>
        <end position="40"/>
    </location>
</feature>
<gene>
    <name evidence="9 10" type="primary">nhaA</name>
    <name evidence="10" type="ORF">ERS852385_01216</name>
</gene>
<feature type="transmembrane region" description="Helical" evidence="9">
    <location>
        <begin position="297"/>
        <end position="324"/>
    </location>
</feature>
<evidence type="ECO:0000313" key="10">
    <source>
        <dbReference type="EMBL" id="CUN72657.1"/>
    </source>
</evidence>
<feature type="transmembrane region" description="Helical" evidence="9">
    <location>
        <begin position="101"/>
        <end position="123"/>
    </location>
</feature>
<evidence type="ECO:0000256" key="7">
    <source>
        <dbReference type="ARBA" id="ARBA00023136"/>
    </source>
</evidence>
<feature type="transmembrane region" description="Helical" evidence="9">
    <location>
        <begin position="267"/>
        <end position="290"/>
    </location>
</feature>
<dbReference type="STRING" id="187979.ERS852385_01216"/>
<dbReference type="PANTHER" id="PTHR30341">
    <property type="entry name" value="SODIUM ION/PROTON ANTIPORTER NHAA-RELATED"/>
    <property type="match status" value="1"/>
</dbReference>
<evidence type="ECO:0000256" key="9">
    <source>
        <dbReference type="HAMAP-Rule" id="MF_01844"/>
    </source>
</evidence>
<keyword evidence="7 9" id="KW-0472">Membrane</keyword>
<keyword evidence="3 9" id="KW-1003">Cell membrane</keyword>
<comment type="function">
    <text evidence="9">Na(+)/H(+) antiporter that extrudes sodium in exchange for external protons.</text>
</comment>
<comment type="catalytic activity">
    <reaction evidence="9">
        <text>Na(+)(in) + 2 H(+)(out) = Na(+)(out) + 2 H(+)(in)</text>
        <dbReference type="Rhea" id="RHEA:29251"/>
        <dbReference type="ChEBI" id="CHEBI:15378"/>
        <dbReference type="ChEBI" id="CHEBI:29101"/>
    </reaction>
</comment>
<dbReference type="AlphaFoldDB" id="A0A173Z9R4"/>
<evidence type="ECO:0000256" key="8">
    <source>
        <dbReference type="ARBA" id="ARBA00023201"/>
    </source>
</evidence>
<dbReference type="NCBIfam" id="NF007111">
    <property type="entry name" value="PRK09560.1"/>
    <property type="match status" value="1"/>
</dbReference>
<accession>A0A173Z9R4</accession>
<dbReference type="GO" id="GO:0006885">
    <property type="term" value="P:regulation of pH"/>
    <property type="evidence" value="ECO:0007669"/>
    <property type="project" value="UniProtKB-UniRule"/>
</dbReference>
<evidence type="ECO:0000256" key="6">
    <source>
        <dbReference type="ARBA" id="ARBA00023053"/>
    </source>
</evidence>
<dbReference type="EMBL" id="CYYU01000006">
    <property type="protein sequence ID" value="CUN72657.1"/>
    <property type="molecule type" value="Genomic_DNA"/>
</dbReference>
<keyword evidence="9" id="KW-0406">Ion transport</keyword>
<dbReference type="NCBIfam" id="TIGR00773">
    <property type="entry name" value="NhaA"/>
    <property type="match status" value="1"/>
</dbReference>
<feature type="transmembrane region" description="Helical" evidence="9">
    <location>
        <begin position="219"/>
        <end position="247"/>
    </location>
</feature>
<feature type="transmembrane region" description="Helical" evidence="9">
    <location>
        <begin position="366"/>
        <end position="386"/>
    </location>
</feature>
<feature type="transmembrane region" description="Helical" evidence="9">
    <location>
        <begin position="190"/>
        <end position="207"/>
    </location>
</feature>
<evidence type="ECO:0000256" key="3">
    <source>
        <dbReference type="ARBA" id="ARBA00022475"/>
    </source>
</evidence>
<dbReference type="PANTHER" id="PTHR30341:SF0">
    <property type="entry name" value="NA(+)_H(+) ANTIPORTER NHAA"/>
    <property type="match status" value="1"/>
</dbReference>
<keyword evidence="5 9" id="KW-1133">Transmembrane helix</keyword>
<sequence>MKETIKSMQAIAEPFLAFLHWEASSGVILLACAILALIVANSPLAESYEHLLHYPIAVGAGEYVLEMGLLHWINDGLMAVFFFVIGLEIKREFLYGELRTYSAMLLPVGAALGGMLVPAAIYAAINLGLPTFGGWGIPMATDIAFALGIMTIAARQAPLGLVVFLTALAIVDDLGAIVVIALFYNTDLTVSALLLGLVAVAAAFLLGRFRVRFLPAYMALGFVAWLAFLKAGIHPTIAGVLLGLSIPAAADPENSLLHKLEHALEPWSAYAIMPIFALANAGVAISLATFDMASPIFLGILAGLCLGKPIGIFGAVFVLCKVFGLQLPGNATKSQLAATGMLGGIGFTMSIFIASLAFTDSAMLDLAKISILSASILSGILGTAFFKLQSLFGGGETAQQ</sequence>
<dbReference type="RefSeq" id="WP_036375025.1">
    <property type="nucleotide sequence ID" value="NZ_CABIWZ010000006.1"/>
</dbReference>
<protein>
    <recommendedName>
        <fullName evidence="9">Na(+)/H(+) antiporter NhaA</fullName>
    </recommendedName>
    <alternativeName>
        <fullName evidence="9">Sodium/proton antiporter NhaA</fullName>
    </alternativeName>
</protein>
<dbReference type="GO" id="GO:0005886">
    <property type="term" value="C:plasma membrane"/>
    <property type="evidence" value="ECO:0007669"/>
    <property type="project" value="UniProtKB-SubCell"/>
</dbReference>
<proteinExistence type="inferred from homology"/>
<evidence type="ECO:0000256" key="4">
    <source>
        <dbReference type="ARBA" id="ARBA00022692"/>
    </source>
</evidence>
<comment type="subcellular location">
    <subcellularLocation>
        <location evidence="1">Cell inner membrane</location>
        <topology evidence="1">Multi-pass membrane protein</topology>
    </subcellularLocation>
    <subcellularLocation>
        <location evidence="9">Cell membrane</location>
        <topology evidence="9">Multi-pass membrane protein</topology>
    </subcellularLocation>
</comment>
<dbReference type="InterPro" id="IPR023171">
    <property type="entry name" value="Na/H_antiporter_dom_sf"/>
</dbReference>
<dbReference type="InterPro" id="IPR004670">
    <property type="entry name" value="NhaA"/>
</dbReference>
<keyword evidence="4 9" id="KW-0812">Transmembrane</keyword>
<evidence type="ECO:0000256" key="2">
    <source>
        <dbReference type="ARBA" id="ARBA00022449"/>
    </source>
</evidence>
<keyword evidence="8 9" id="KW-0739">Sodium transport</keyword>
<feature type="transmembrane region" description="Helical" evidence="9">
    <location>
        <begin position="336"/>
        <end position="359"/>
    </location>
</feature>